<dbReference type="GO" id="GO:0042597">
    <property type="term" value="C:periplasmic space"/>
    <property type="evidence" value="ECO:0007669"/>
    <property type="project" value="UniProtKB-SubCell"/>
</dbReference>
<gene>
    <name evidence="6" type="ORF">CLG85_018560</name>
    <name evidence="7" type="ORF">CLG85_12350</name>
</gene>
<comment type="subcellular location">
    <subcellularLocation>
        <location evidence="1">Periplasm</location>
    </subcellularLocation>
</comment>
<dbReference type="Gene3D" id="3.40.190.170">
    <property type="entry name" value="Bacterial extracellular solute-binding protein, family 7"/>
    <property type="match status" value="1"/>
</dbReference>
<accession>A0A2A3JUM3</accession>
<proteinExistence type="inferred from homology"/>
<keyword evidence="8" id="KW-1185">Reference proteome</keyword>
<reference evidence="7" key="1">
    <citation type="submission" date="2017-09" db="EMBL/GenBank/DDBJ databases">
        <title>Yangia sp. SAOS 153D whole genome sequencing.</title>
        <authorList>
            <person name="Verma A."/>
            <person name="Krishnamurthi S."/>
        </authorList>
    </citation>
    <scope>NUCLEOTIDE SEQUENCE [LARGE SCALE GENOMIC DNA]</scope>
    <source>
        <strain evidence="7">SAOS 153D</strain>
    </source>
</reference>
<dbReference type="NCBIfam" id="NF037995">
    <property type="entry name" value="TRAP_S1"/>
    <property type="match status" value="1"/>
</dbReference>
<evidence type="ECO:0000256" key="1">
    <source>
        <dbReference type="ARBA" id="ARBA00004418"/>
    </source>
</evidence>
<evidence type="ECO:0000313" key="6">
    <source>
        <dbReference type="EMBL" id="MCT4372209.1"/>
    </source>
</evidence>
<organism evidence="7">
    <name type="scientific">Alloyangia mangrovi</name>
    <dbReference type="NCBI Taxonomy" id="1779329"/>
    <lineage>
        <taxon>Bacteria</taxon>
        <taxon>Pseudomonadati</taxon>
        <taxon>Pseudomonadota</taxon>
        <taxon>Alphaproteobacteria</taxon>
        <taxon>Rhodobacterales</taxon>
        <taxon>Roseobacteraceae</taxon>
        <taxon>Alloyangia</taxon>
    </lineage>
</organism>
<reference evidence="8" key="2">
    <citation type="submission" date="2023-07" db="EMBL/GenBank/DDBJ databases">
        <title>Yangia mangrovi SAOS 153D genome.</title>
        <authorList>
            <person name="Verma A."/>
            <person name="Pal Y."/>
            <person name="Sundharam S."/>
            <person name="Bisht B."/>
            <person name="Srinivasan K."/>
        </authorList>
    </citation>
    <scope>NUCLEOTIDE SEQUENCE [LARGE SCALE GENOMIC DNA]</scope>
    <source>
        <strain evidence="8">SAOS 153D</strain>
    </source>
</reference>
<dbReference type="InterPro" id="IPR018389">
    <property type="entry name" value="DctP_fam"/>
</dbReference>
<dbReference type="AlphaFoldDB" id="A0A2A3JUM3"/>
<dbReference type="EMBL" id="NTHN01000182">
    <property type="protein sequence ID" value="PBD18871.1"/>
    <property type="molecule type" value="Genomic_DNA"/>
</dbReference>
<dbReference type="Proteomes" id="UP000217448">
    <property type="component" value="Unassembled WGS sequence"/>
</dbReference>
<dbReference type="EMBL" id="NTHN02000040">
    <property type="protein sequence ID" value="MCT4372209.1"/>
    <property type="molecule type" value="Genomic_DNA"/>
</dbReference>
<keyword evidence="5" id="KW-0574">Periplasm</keyword>
<comment type="similarity">
    <text evidence="2">Belongs to the bacterial solute-binding protein 7 family.</text>
</comment>
<dbReference type="CDD" id="cd13603">
    <property type="entry name" value="PBP2_TRAP_Siap_TeaA_like"/>
    <property type="match status" value="1"/>
</dbReference>
<protein>
    <submittedName>
        <fullName evidence="6">TRAP transporter substrate-binding protein</fullName>
    </submittedName>
</protein>
<reference evidence="6" key="3">
    <citation type="submission" date="2024-05" db="EMBL/GenBank/DDBJ databases">
        <title>Yangia mangrovi SAOS 153D genome.</title>
        <authorList>
            <person name="Verma A."/>
            <person name="Pal Y."/>
            <person name="Sundharam S."/>
            <person name="Bisht B."/>
            <person name="Srinivasan K."/>
        </authorList>
    </citation>
    <scope>NUCLEOTIDE SEQUENCE</scope>
    <source>
        <strain evidence="6">SAOS 153D</strain>
    </source>
</reference>
<keyword evidence="4" id="KW-0732">Signal</keyword>
<evidence type="ECO:0000256" key="4">
    <source>
        <dbReference type="ARBA" id="ARBA00022729"/>
    </source>
</evidence>
<dbReference type="GO" id="GO:0055085">
    <property type="term" value="P:transmembrane transport"/>
    <property type="evidence" value="ECO:0007669"/>
    <property type="project" value="InterPro"/>
</dbReference>
<dbReference type="RefSeq" id="WP_095882546.1">
    <property type="nucleotide sequence ID" value="NZ_NTHN02000040.1"/>
</dbReference>
<dbReference type="OrthoDB" id="8673861at2"/>
<evidence type="ECO:0000256" key="3">
    <source>
        <dbReference type="ARBA" id="ARBA00022448"/>
    </source>
</evidence>
<name>A0A2A3JUM3_9RHOB</name>
<dbReference type="PANTHER" id="PTHR33376:SF7">
    <property type="entry name" value="C4-DICARBOXYLATE-BINDING PROTEIN DCTB"/>
    <property type="match status" value="1"/>
</dbReference>
<evidence type="ECO:0000256" key="2">
    <source>
        <dbReference type="ARBA" id="ARBA00009023"/>
    </source>
</evidence>
<keyword evidence="3" id="KW-0813">Transport</keyword>
<dbReference type="PANTHER" id="PTHR33376">
    <property type="match status" value="1"/>
</dbReference>
<dbReference type="Pfam" id="PF03480">
    <property type="entry name" value="DctP"/>
    <property type="match status" value="1"/>
</dbReference>
<comment type="caution">
    <text evidence="7">The sequence shown here is derived from an EMBL/GenBank/DDBJ whole genome shotgun (WGS) entry which is preliminary data.</text>
</comment>
<evidence type="ECO:0000313" key="8">
    <source>
        <dbReference type="Proteomes" id="UP000217448"/>
    </source>
</evidence>
<evidence type="ECO:0000256" key="5">
    <source>
        <dbReference type="ARBA" id="ARBA00022764"/>
    </source>
</evidence>
<dbReference type="InterPro" id="IPR038404">
    <property type="entry name" value="TRAP_DctP_sf"/>
</dbReference>
<sequence>MKHLKDILWAGAIALLPVGALAETITLASTVPDSGVNRVVTETLVDALHEASPKTTVDIFLDGSLGGERELLDLLRLGETDIHMGVIHASLYFPELDATLVPYLFPDYASIQAFLASDTGDRLKAALEEKGNAKFLGTYYQGARWTTANRPFRTLDELKGLKIRMPEIPLWIKIWSGMGATTTPMPSPEVFSGLQTGVIDAQENMLSNILGRRLYEVQSHLIATEHQHSYITIMANLDFWNGLDPEAQAQLQAAVDKATAAGSQSAFEENQSLIDEIVASGVELVQPDPSFRADSMEIIRAAANSQLEPGIYERAVAVIETTQGTGN</sequence>
<evidence type="ECO:0000313" key="7">
    <source>
        <dbReference type="EMBL" id="PBD18871.1"/>
    </source>
</evidence>